<dbReference type="PROSITE" id="PS51186">
    <property type="entry name" value="GNAT"/>
    <property type="match status" value="1"/>
</dbReference>
<gene>
    <name evidence="4" type="ORF">HYG85_06250</name>
</gene>
<keyword evidence="2" id="KW-0012">Acyltransferase</keyword>
<dbReference type="Pfam" id="PF13508">
    <property type="entry name" value="Acetyltransf_7"/>
    <property type="match status" value="1"/>
</dbReference>
<dbReference type="EMBL" id="CP058561">
    <property type="protein sequence ID" value="QUH28546.1"/>
    <property type="molecule type" value="Genomic_DNA"/>
</dbReference>
<dbReference type="SUPFAM" id="SSF55729">
    <property type="entry name" value="Acyl-CoA N-acyltransferases (Nat)"/>
    <property type="match status" value="1"/>
</dbReference>
<dbReference type="KEGG" id="vgu:HYG85_06250"/>
<keyword evidence="5" id="KW-1185">Reference proteome</keyword>
<evidence type="ECO:0000256" key="2">
    <source>
        <dbReference type="ARBA" id="ARBA00023315"/>
    </source>
</evidence>
<keyword evidence="1" id="KW-0808">Transferase</keyword>
<dbReference type="PANTHER" id="PTHR43420">
    <property type="entry name" value="ACETYLTRANSFERASE"/>
    <property type="match status" value="1"/>
</dbReference>
<protein>
    <submittedName>
        <fullName evidence="4">GNAT family N-acetyltransferase</fullName>
    </submittedName>
</protein>
<dbReference type="InterPro" id="IPR050680">
    <property type="entry name" value="YpeA/RimI_acetyltransf"/>
</dbReference>
<dbReference type="InterPro" id="IPR000182">
    <property type="entry name" value="GNAT_dom"/>
</dbReference>
<dbReference type="GO" id="GO:0016747">
    <property type="term" value="F:acyltransferase activity, transferring groups other than amino-acyl groups"/>
    <property type="evidence" value="ECO:0007669"/>
    <property type="project" value="InterPro"/>
</dbReference>
<evidence type="ECO:0000313" key="4">
    <source>
        <dbReference type="EMBL" id="QUH28546.1"/>
    </source>
</evidence>
<evidence type="ECO:0000259" key="3">
    <source>
        <dbReference type="PROSITE" id="PS51186"/>
    </source>
</evidence>
<dbReference type="RefSeq" id="WP_212692772.1">
    <property type="nucleotide sequence ID" value="NZ_CP058561.1"/>
</dbReference>
<name>A0A8J8M8Y1_9FIRM</name>
<dbReference type="PANTHER" id="PTHR43420:SF44">
    <property type="entry name" value="ACETYLTRANSFERASE YPEA"/>
    <property type="match status" value="1"/>
</dbReference>
<sequence length="160" mass="18547">MSESKWIVKNATLDDAERWFSLTAIVQPDFCNIDLINDDNYRSAMIKNMKRGTAIYVEDYIRTDTPIIGAMTYSQNQNHISWLAVHPDYRKRGVASSLMKHMLGELANAKEIRVKTFLYDDEYGKAARNFYKKQGFVGKDILMEEEGYPHPVQVFVKLLE</sequence>
<dbReference type="CDD" id="cd04301">
    <property type="entry name" value="NAT_SF"/>
    <property type="match status" value="1"/>
</dbReference>
<proteinExistence type="predicted"/>
<accession>A0A8J8M8Y1</accession>
<reference evidence="4 5" key="1">
    <citation type="submission" date="2020-07" db="EMBL/GenBank/DDBJ databases">
        <title>Vallitalea guaymasensis genome.</title>
        <authorList>
            <person name="Postec A."/>
        </authorList>
    </citation>
    <scope>NUCLEOTIDE SEQUENCE [LARGE SCALE GENOMIC DNA]</scope>
    <source>
        <strain evidence="4 5">Ra1766G1</strain>
    </source>
</reference>
<evidence type="ECO:0000256" key="1">
    <source>
        <dbReference type="ARBA" id="ARBA00022679"/>
    </source>
</evidence>
<dbReference type="AlphaFoldDB" id="A0A8J8M8Y1"/>
<dbReference type="Proteomes" id="UP000677305">
    <property type="component" value="Chromosome"/>
</dbReference>
<evidence type="ECO:0000313" key="5">
    <source>
        <dbReference type="Proteomes" id="UP000677305"/>
    </source>
</evidence>
<feature type="domain" description="N-acetyltransferase" evidence="3">
    <location>
        <begin position="6"/>
        <end position="160"/>
    </location>
</feature>
<organism evidence="4 5">
    <name type="scientific">Vallitalea guaymasensis</name>
    <dbReference type="NCBI Taxonomy" id="1185412"/>
    <lineage>
        <taxon>Bacteria</taxon>
        <taxon>Bacillati</taxon>
        <taxon>Bacillota</taxon>
        <taxon>Clostridia</taxon>
        <taxon>Lachnospirales</taxon>
        <taxon>Vallitaleaceae</taxon>
        <taxon>Vallitalea</taxon>
    </lineage>
</organism>
<dbReference type="InterPro" id="IPR016181">
    <property type="entry name" value="Acyl_CoA_acyltransferase"/>
</dbReference>
<dbReference type="Gene3D" id="3.40.630.30">
    <property type="match status" value="1"/>
</dbReference>